<dbReference type="PANTHER" id="PTHR34108">
    <property type="entry name" value="SEPTUM SITE-DETERMINING PROTEIN MINC"/>
    <property type="match status" value="1"/>
</dbReference>
<evidence type="ECO:0000259" key="7">
    <source>
        <dbReference type="Pfam" id="PF03775"/>
    </source>
</evidence>
<feature type="domain" description="Septum formation inhibitor MinC C-terminal" evidence="7">
    <location>
        <begin position="119"/>
        <end position="218"/>
    </location>
</feature>
<feature type="domain" description="Septum site-determining protein MinC N-terminal" evidence="8">
    <location>
        <begin position="8"/>
        <end position="82"/>
    </location>
</feature>
<comment type="function">
    <text evidence="6">Cell division inhibitor that blocks the formation of polar Z ring septums. Rapidly oscillates between the poles of the cell to destabilize FtsZ filaments that have formed before they mature into polar Z rings. Prevents FtsZ polymerization.</text>
</comment>
<dbReference type="PANTHER" id="PTHR34108:SF1">
    <property type="entry name" value="SEPTUM SITE-DETERMINING PROTEIN MINC"/>
    <property type="match status" value="1"/>
</dbReference>
<keyword evidence="3 6" id="KW-0717">Septation</keyword>
<evidence type="ECO:0000256" key="3">
    <source>
        <dbReference type="ARBA" id="ARBA00023210"/>
    </source>
</evidence>
<evidence type="ECO:0000256" key="1">
    <source>
        <dbReference type="ARBA" id="ARBA00006291"/>
    </source>
</evidence>
<dbReference type="Gene3D" id="2.160.20.70">
    <property type="match status" value="1"/>
</dbReference>
<comment type="subunit">
    <text evidence="5 6">Interacts with MinD and FtsZ.</text>
</comment>
<comment type="similarity">
    <text evidence="1 6">Belongs to the MinC family.</text>
</comment>
<dbReference type="OrthoDB" id="9790810at2"/>
<dbReference type="Proteomes" id="UP000092971">
    <property type="component" value="Chromosome"/>
</dbReference>
<dbReference type="NCBIfam" id="TIGR01222">
    <property type="entry name" value="minC"/>
    <property type="match status" value="1"/>
</dbReference>
<evidence type="ECO:0000256" key="2">
    <source>
        <dbReference type="ARBA" id="ARBA00022618"/>
    </source>
</evidence>
<dbReference type="AlphaFoldDB" id="A0A1B1YAQ8"/>
<dbReference type="EMBL" id="CP014672">
    <property type="protein sequence ID" value="ANW97853.1"/>
    <property type="molecule type" value="Genomic_DNA"/>
</dbReference>
<keyword evidence="2 6" id="KW-0132">Cell division</keyword>
<dbReference type="InterPro" id="IPR055219">
    <property type="entry name" value="MinC_N_1"/>
</dbReference>
<dbReference type="GO" id="GO:0000917">
    <property type="term" value="P:division septum assembly"/>
    <property type="evidence" value="ECO:0007669"/>
    <property type="project" value="UniProtKB-KW"/>
</dbReference>
<evidence type="ECO:0000256" key="4">
    <source>
        <dbReference type="ARBA" id="ARBA00023306"/>
    </source>
</evidence>
<dbReference type="Gene3D" id="3.30.160.540">
    <property type="match status" value="1"/>
</dbReference>
<accession>A0A1B1YAQ8</accession>
<dbReference type="RefSeq" id="WP_015358056.1">
    <property type="nucleotide sequence ID" value="NZ_CP014672.1"/>
</dbReference>
<keyword evidence="4 6" id="KW-0131">Cell cycle</keyword>
<evidence type="ECO:0000259" key="8">
    <source>
        <dbReference type="Pfam" id="PF22642"/>
    </source>
</evidence>
<dbReference type="InterPro" id="IPR013033">
    <property type="entry name" value="MinC"/>
</dbReference>
<dbReference type="InterPro" id="IPR005526">
    <property type="entry name" value="Septum_form_inhib_MinC_C"/>
</dbReference>
<reference evidence="9 10" key="1">
    <citation type="submission" date="2016-02" db="EMBL/GenBank/DDBJ databases">
        <title>Comparison of Clostridium stercorarium subspecies using comparative genomics and transcriptomics.</title>
        <authorList>
            <person name="Schellenberg J."/>
            <person name="Thallinger G."/>
            <person name="Levin D.B."/>
            <person name="Zhang X."/>
            <person name="Alvare G."/>
            <person name="Fristensky B."/>
            <person name="Sparling R."/>
        </authorList>
    </citation>
    <scope>NUCLEOTIDE SEQUENCE [LARGE SCALE GENOMIC DNA]</scope>
    <source>
        <strain evidence="9 10">DSM 2910</strain>
    </source>
</reference>
<dbReference type="Pfam" id="PF03775">
    <property type="entry name" value="MinC_C"/>
    <property type="match status" value="1"/>
</dbReference>
<name>A0A1B1YAQ8_THEST</name>
<sequence>MENGAKVISFKGTAEGLVITIPEEMETDRIMDQIAMKVKAAERFFRGAKLKVIYRGKKLSADEEKRLVNVMQENSSVTVEDVKYEVVPPPVEIEKPQNISGMPLRRIYFKDLEEGPCKFIRGTVRGGTRILFEGNVVVIGDVNPGSEIVAAGNVVIFGALRGMVHAGADGNRDAFVAALRLAPTQLRIGDIITRCPDTDEDGEIQPEIAVVREGRIYVEPL</sequence>
<dbReference type="HAMAP" id="MF_00267">
    <property type="entry name" value="MinC"/>
    <property type="match status" value="1"/>
</dbReference>
<dbReference type="InterPro" id="IPR016098">
    <property type="entry name" value="CAP/MinC_C"/>
</dbReference>
<protein>
    <recommendedName>
        <fullName evidence="6">Probable septum site-determining protein MinC</fullName>
    </recommendedName>
</protein>
<proteinExistence type="inferred from homology"/>
<organism evidence="9 10">
    <name type="scientific">Thermoclostridium stercorarium subsp. thermolacticum DSM 2910</name>
    <dbReference type="NCBI Taxonomy" id="1121336"/>
    <lineage>
        <taxon>Bacteria</taxon>
        <taxon>Bacillati</taxon>
        <taxon>Bacillota</taxon>
        <taxon>Clostridia</taxon>
        <taxon>Eubacteriales</taxon>
        <taxon>Oscillospiraceae</taxon>
        <taxon>Thermoclostridium</taxon>
    </lineage>
</organism>
<dbReference type="Pfam" id="PF22642">
    <property type="entry name" value="MinC_N_1"/>
    <property type="match status" value="1"/>
</dbReference>
<evidence type="ECO:0000256" key="5">
    <source>
        <dbReference type="ARBA" id="ARBA00046874"/>
    </source>
</evidence>
<dbReference type="InterPro" id="IPR036145">
    <property type="entry name" value="MinC_C_sf"/>
</dbReference>
<evidence type="ECO:0000256" key="6">
    <source>
        <dbReference type="HAMAP-Rule" id="MF_00267"/>
    </source>
</evidence>
<evidence type="ECO:0000313" key="9">
    <source>
        <dbReference type="EMBL" id="ANW97853.1"/>
    </source>
</evidence>
<evidence type="ECO:0000313" key="10">
    <source>
        <dbReference type="Proteomes" id="UP000092971"/>
    </source>
</evidence>
<gene>
    <name evidence="6" type="primary">minC</name>
    <name evidence="9" type="ORF">CSTERTH_01780</name>
</gene>
<dbReference type="GO" id="GO:1901891">
    <property type="term" value="P:regulation of cell septum assembly"/>
    <property type="evidence" value="ECO:0007669"/>
    <property type="project" value="InterPro"/>
</dbReference>
<dbReference type="GO" id="GO:0000902">
    <property type="term" value="P:cell morphogenesis"/>
    <property type="evidence" value="ECO:0007669"/>
    <property type="project" value="InterPro"/>
</dbReference>
<dbReference type="SUPFAM" id="SSF63848">
    <property type="entry name" value="Cell-division inhibitor MinC, C-terminal domain"/>
    <property type="match status" value="1"/>
</dbReference>